<dbReference type="EMBL" id="MGHD01000004">
    <property type="protein sequence ID" value="OGM60408.1"/>
    <property type="molecule type" value="Genomic_DNA"/>
</dbReference>
<comment type="catalytic activity">
    <reaction evidence="7 8">
        <text>dTMP + ATP = dTDP + ADP</text>
        <dbReference type="Rhea" id="RHEA:13517"/>
        <dbReference type="ChEBI" id="CHEBI:30616"/>
        <dbReference type="ChEBI" id="CHEBI:58369"/>
        <dbReference type="ChEBI" id="CHEBI:63528"/>
        <dbReference type="ChEBI" id="CHEBI:456216"/>
        <dbReference type="EC" id="2.7.4.9"/>
    </reaction>
</comment>
<keyword evidence="5 8" id="KW-0418">Kinase</keyword>
<dbReference type="Pfam" id="PF02223">
    <property type="entry name" value="Thymidylate_kin"/>
    <property type="match status" value="1"/>
</dbReference>
<dbReference type="CDD" id="cd01672">
    <property type="entry name" value="TMPK"/>
    <property type="match status" value="1"/>
</dbReference>
<name>A0A1F8BAL8_9BACT</name>
<dbReference type="InterPro" id="IPR027417">
    <property type="entry name" value="P-loop_NTPase"/>
</dbReference>
<dbReference type="NCBIfam" id="TIGR00041">
    <property type="entry name" value="DTMP_kinase"/>
    <property type="match status" value="1"/>
</dbReference>
<dbReference type="AlphaFoldDB" id="A0A1F8BAL8"/>
<evidence type="ECO:0000256" key="3">
    <source>
        <dbReference type="ARBA" id="ARBA00022727"/>
    </source>
</evidence>
<accession>A0A1F8BAL8</accession>
<dbReference type="GO" id="GO:0006227">
    <property type="term" value="P:dUDP biosynthetic process"/>
    <property type="evidence" value="ECO:0007669"/>
    <property type="project" value="TreeGrafter"/>
</dbReference>
<evidence type="ECO:0000256" key="6">
    <source>
        <dbReference type="ARBA" id="ARBA00022840"/>
    </source>
</evidence>
<dbReference type="Gene3D" id="3.40.50.300">
    <property type="entry name" value="P-loop containing nucleotide triphosphate hydrolases"/>
    <property type="match status" value="1"/>
</dbReference>
<keyword evidence="2 8" id="KW-0808">Transferase</keyword>
<evidence type="ECO:0000313" key="10">
    <source>
        <dbReference type="EMBL" id="OGM60408.1"/>
    </source>
</evidence>
<comment type="similarity">
    <text evidence="1 8">Belongs to the thymidylate kinase family.</text>
</comment>
<keyword evidence="4 8" id="KW-0547">Nucleotide-binding</keyword>
<sequence>MVNQFKSIYPRVSIHPTPEVGLAQLVKDGFEVVHSIDQQGTIVGRELRKINLEHEDVQIAPLTEALIIAAARHQNVFEVIKPGLNRGQVVIGERFNDAFFAFQYSGRGLPIKIVEDLSEMVADGIEVKLTILLDVDPGIALERINLSSRHRIEKESLEFHRKVREGYLTLAEKYPERIKIMDANKPIEEVFTEVWEEVKKVIYE</sequence>
<feature type="domain" description="Thymidylate kinase-like" evidence="9">
    <location>
        <begin position="28"/>
        <end position="193"/>
    </location>
</feature>
<evidence type="ECO:0000256" key="7">
    <source>
        <dbReference type="ARBA" id="ARBA00048743"/>
    </source>
</evidence>
<dbReference type="GO" id="GO:0005829">
    <property type="term" value="C:cytosol"/>
    <property type="evidence" value="ECO:0007669"/>
    <property type="project" value="TreeGrafter"/>
</dbReference>
<evidence type="ECO:0000256" key="5">
    <source>
        <dbReference type="ARBA" id="ARBA00022777"/>
    </source>
</evidence>
<evidence type="ECO:0000256" key="4">
    <source>
        <dbReference type="ARBA" id="ARBA00022741"/>
    </source>
</evidence>
<dbReference type="HAMAP" id="MF_00165">
    <property type="entry name" value="Thymidylate_kinase"/>
    <property type="match status" value="1"/>
</dbReference>
<reference evidence="10 11" key="1">
    <citation type="journal article" date="2016" name="Nat. Commun.">
        <title>Thousands of microbial genomes shed light on interconnected biogeochemical processes in an aquifer system.</title>
        <authorList>
            <person name="Anantharaman K."/>
            <person name="Brown C.T."/>
            <person name="Hug L.A."/>
            <person name="Sharon I."/>
            <person name="Castelle C.J."/>
            <person name="Probst A.J."/>
            <person name="Thomas B.C."/>
            <person name="Singh A."/>
            <person name="Wilkins M.J."/>
            <person name="Karaoz U."/>
            <person name="Brodie E.L."/>
            <person name="Williams K.H."/>
            <person name="Hubbard S.S."/>
            <person name="Banfield J.F."/>
        </authorList>
    </citation>
    <scope>NUCLEOTIDE SEQUENCE [LARGE SCALE GENOMIC DNA]</scope>
</reference>
<dbReference type="GO" id="GO:0004798">
    <property type="term" value="F:dTMP kinase activity"/>
    <property type="evidence" value="ECO:0007669"/>
    <property type="project" value="UniProtKB-UniRule"/>
</dbReference>
<dbReference type="STRING" id="1802517.A2892_00015"/>
<gene>
    <name evidence="8" type="primary">tmk</name>
    <name evidence="10" type="ORF">A2892_00015</name>
</gene>
<evidence type="ECO:0000259" key="9">
    <source>
        <dbReference type="Pfam" id="PF02223"/>
    </source>
</evidence>
<proteinExistence type="inferred from homology"/>
<dbReference type="GO" id="GO:0006233">
    <property type="term" value="P:dTDP biosynthetic process"/>
    <property type="evidence" value="ECO:0007669"/>
    <property type="project" value="InterPro"/>
</dbReference>
<dbReference type="InterPro" id="IPR018094">
    <property type="entry name" value="Thymidylate_kinase"/>
</dbReference>
<keyword evidence="3 8" id="KW-0545">Nucleotide biosynthesis</keyword>
<evidence type="ECO:0000256" key="8">
    <source>
        <dbReference type="HAMAP-Rule" id="MF_00165"/>
    </source>
</evidence>
<dbReference type="InterPro" id="IPR039430">
    <property type="entry name" value="Thymidylate_kin-like_dom"/>
</dbReference>
<dbReference type="PANTHER" id="PTHR10344:SF4">
    <property type="entry name" value="UMP-CMP KINASE 2, MITOCHONDRIAL"/>
    <property type="match status" value="1"/>
</dbReference>
<evidence type="ECO:0000256" key="2">
    <source>
        <dbReference type="ARBA" id="ARBA00022679"/>
    </source>
</evidence>
<keyword evidence="6 8" id="KW-0067">ATP-binding</keyword>
<dbReference type="Proteomes" id="UP000176404">
    <property type="component" value="Unassembled WGS sequence"/>
</dbReference>
<evidence type="ECO:0000256" key="1">
    <source>
        <dbReference type="ARBA" id="ARBA00009776"/>
    </source>
</evidence>
<comment type="caution">
    <text evidence="10">The sequence shown here is derived from an EMBL/GenBank/DDBJ whole genome shotgun (WGS) entry which is preliminary data.</text>
</comment>
<evidence type="ECO:0000313" key="11">
    <source>
        <dbReference type="Proteomes" id="UP000176404"/>
    </source>
</evidence>
<dbReference type="GO" id="GO:0005524">
    <property type="term" value="F:ATP binding"/>
    <property type="evidence" value="ECO:0007669"/>
    <property type="project" value="UniProtKB-UniRule"/>
</dbReference>
<dbReference type="PANTHER" id="PTHR10344">
    <property type="entry name" value="THYMIDYLATE KINASE"/>
    <property type="match status" value="1"/>
</dbReference>
<dbReference type="GO" id="GO:0006235">
    <property type="term" value="P:dTTP biosynthetic process"/>
    <property type="evidence" value="ECO:0007669"/>
    <property type="project" value="UniProtKB-UniRule"/>
</dbReference>
<organism evidence="10 11">
    <name type="scientific">Candidatus Woesebacteria bacterium RIFCSPLOWO2_01_FULL_39_10b</name>
    <dbReference type="NCBI Taxonomy" id="1802517"/>
    <lineage>
        <taxon>Bacteria</taxon>
        <taxon>Candidatus Woeseibacteriota</taxon>
    </lineage>
</organism>
<protein>
    <recommendedName>
        <fullName evidence="8">Thymidylate kinase</fullName>
        <ecNumber evidence="8">2.7.4.9</ecNumber>
    </recommendedName>
    <alternativeName>
        <fullName evidence="8">dTMP kinase</fullName>
    </alternativeName>
</protein>
<comment type="caution">
    <text evidence="8">Lacks conserved residue(s) required for the propagation of feature annotation.</text>
</comment>
<dbReference type="SUPFAM" id="SSF52540">
    <property type="entry name" value="P-loop containing nucleoside triphosphate hydrolases"/>
    <property type="match status" value="1"/>
</dbReference>
<dbReference type="EC" id="2.7.4.9" evidence="8"/>
<comment type="function">
    <text evidence="8">Phosphorylation of dTMP to form dTDP in both de novo and salvage pathways of dTTP synthesis.</text>
</comment>